<evidence type="ECO:0000313" key="2">
    <source>
        <dbReference type="EMBL" id="KAF9068448.1"/>
    </source>
</evidence>
<dbReference type="Pfam" id="PF02458">
    <property type="entry name" value="Transferase"/>
    <property type="match status" value="1"/>
</dbReference>
<sequence length="464" mass="51823">MPAHQVPTYSVHPEKIWLKPDLPSNLNNARELLDGNDLVPMIENESCWLIPQKIDAQRFCTVLQKALAIFPTFAGRLRKSGDGYEISYSDPGIPVQFAQVDGVAHPAAKGTEDSMAQDLSTMEQFLDVNSFTSLTLEDDTPLLTFKLTYLSKTGQTVIGLSSNQSVADAPTVKFFMHAVSQFYQGLELLNQPIYSMHKWADKGVERTTINQPIVSSMTPEKMNQQLWGGDVKGCSLLRTVFSPEEVKILIGRLHQESNSNTHRVSVQDAIVAYVVDLYNSFVDEPITTVRFVLTYRLKETDESNRYRDMKNAGNGIYMVDVPVTGLPRLVDKANAFRKAIISSREPHNLEALISARSALGFEMMLNGQIMPCSGPGILLINGLQSFDFTEDASFGYPGRVQLYYSTCYPRYLTLTKPNPIRLADGSWKKNVDDIGWALPVPDAVKEKMVWQKARDLGSIISVKL</sequence>
<organism evidence="2 3">
    <name type="scientific">Rhodocollybia butyracea</name>
    <dbReference type="NCBI Taxonomy" id="206335"/>
    <lineage>
        <taxon>Eukaryota</taxon>
        <taxon>Fungi</taxon>
        <taxon>Dikarya</taxon>
        <taxon>Basidiomycota</taxon>
        <taxon>Agaricomycotina</taxon>
        <taxon>Agaricomycetes</taxon>
        <taxon>Agaricomycetidae</taxon>
        <taxon>Agaricales</taxon>
        <taxon>Marasmiineae</taxon>
        <taxon>Omphalotaceae</taxon>
        <taxon>Rhodocollybia</taxon>
    </lineage>
</organism>
<keyword evidence="1" id="KW-0808">Transferase</keyword>
<dbReference type="InterPro" id="IPR023213">
    <property type="entry name" value="CAT-like_dom_sf"/>
</dbReference>
<comment type="caution">
    <text evidence="2">The sequence shown here is derived from an EMBL/GenBank/DDBJ whole genome shotgun (WGS) entry which is preliminary data.</text>
</comment>
<dbReference type="GO" id="GO:0016747">
    <property type="term" value="F:acyltransferase activity, transferring groups other than amino-acyl groups"/>
    <property type="evidence" value="ECO:0007669"/>
    <property type="project" value="TreeGrafter"/>
</dbReference>
<proteinExistence type="predicted"/>
<dbReference type="PANTHER" id="PTHR31642:SF310">
    <property type="entry name" value="FATTY ALCOHOL:CAFFEOYL-COA ACYLTRANSFERASE"/>
    <property type="match status" value="1"/>
</dbReference>
<dbReference type="AlphaFoldDB" id="A0A9P5U801"/>
<name>A0A9P5U801_9AGAR</name>
<evidence type="ECO:0000256" key="1">
    <source>
        <dbReference type="ARBA" id="ARBA00022679"/>
    </source>
</evidence>
<keyword evidence="3" id="KW-1185">Reference proteome</keyword>
<reference evidence="2" key="1">
    <citation type="submission" date="2020-11" db="EMBL/GenBank/DDBJ databases">
        <authorList>
            <consortium name="DOE Joint Genome Institute"/>
            <person name="Ahrendt S."/>
            <person name="Riley R."/>
            <person name="Andreopoulos W."/>
            <person name="Labutti K."/>
            <person name="Pangilinan J."/>
            <person name="Ruiz-Duenas F.J."/>
            <person name="Barrasa J.M."/>
            <person name="Sanchez-Garcia M."/>
            <person name="Camarero S."/>
            <person name="Miyauchi S."/>
            <person name="Serrano A."/>
            <person name="Linde D."/>
            <person name="Babiker R."/>
            <person name="Drula E."/>
            <person name="Ayuso-Fernandez I."/>
            <person name="Pacheco R."/>
            <person name="Padilla G."/>
            <person name="Ferreira P."/>
            <person name="Barriuso J."/>
            <person name="Kellner H."/>
            <person name="Castanera R."/>
            <person name="Alfaro M."/>
            <person name="Ramirez L."/>
            <person name="Pisabarro A.G."/>
            <person name="Kuo A."/>
            <person name="Tritt A."/>
            <person name="Lipzen A."/>
            <person name="He G."/>
            <person name="Yan M."/>
            <person name="Ng V."/>
            <person name="Cullen D."/>
            <person name="Martin F."/>
            <person name="Rosso M.-N."/>
            <person name="Henrissat B."/>
            <person name="Hibbett D."/>
            <person name="Martinez A.T."/>
            <person name="Grigoriev I.V."/>
        </authorList>
    </citation>
    <scope>NUCLEOTIDE SEQUENCE</scope>
    <source>
        <strain evidence="2">AH 40177</strain>
    </source>
</reference>
<dbReference type="OrthoDB" id="1862401at2759"/>
<dbReference type="InterPro" id="IPR050317">
    <property type="entry name" value="Plant_Fungal_Acyltransferase"/>
</dbReference>
<dbReference type="EMBL" id="JADNRY010000061">
    <property type="protein sequence ID" value="KAF9068448.1"/>
    <property type="molecule type" value="Genomic_DNA"/>
</dbReference>
<protein>
    <submittedName>
        <fullName evidence="2">Uncharacterized protein</fullName>
    </submittedName>
</protein>
<evidence type="ECO:0000313" key="3">
    <source>
        <dbReference type="Proteomes" id="UP000772434"/>
    </source>
</evidence>
<accession>A0A9P5U801</accession>
<dbReference type="PANTHER" id="PTHR31642">
    <property type="entry name" value="TRICHOTHECENE 3-O-ACETYLTRANSFERASE"/>
    <property type="match status" value="1"/>
</dbReference>
<gene>
    <name evidence="2" type="ORF">BDP27DRAFT_1327362</name>
</gene>
<dbReference type="Gene3D" id="3.30.559.10">
    <property type="entry name" value="Chloramphenicol acetyltransferase-like domain"/>
    <property type="match status" value="1"/>
</dbReference>
<dbReference type="Proteomes" id="UP000772434">
    <property type="component" value="Unassembled WGS sequence"/>
</dbReference>